<evidence type="ECO:0000313" key="9">
    <source>
        <dbReference type="Proteomes" id="UP000652691"/>
    </source>
</evidence>
<reference evidence="7 9" key="2">
    <citation type="journal article" date="2014" name="Int. J. Syst. Evol. Microbiol.">
        <title>Complete genome sequence of Corynebacterium casei LMG S-19264T (=DSM 44701T), isolated from a smear-ripened cheese.</title>
        <authorList>
            <consortium name="US DOE Joint Genome Institute (JGI-PGF)"/>
            <person name="Walter F."/>
            <person name="Albersmeier A."/>
            <person name="Kalinowski J."/>
            <person name="Ruckert C."/>
        </authorList>
    </citation>
    <scope>NUCLEOTIDE SEQUENCE [LARGE SCALE GENOMIC DNA]</scope>
    <source>
        <strain evidence="7 9">CCM 8635</strain>
    </source>
</reference>
<organism evidence="6 8">
    <name type="scientific">Acinetobacter courvalinii</name>
    <dbReference type="NCBI Taxonomy" id="280147"/>
    <lineage>
        <taxon>Bacteria</taxon>
        <taxon>Pseudomonadati</taxon>
        <taxon>Pseudomonadota</taxon>
        <taxon>Gammaproteobacteria</taxon>
        <taxon>Moraxellales</taxon>
        <taxon>Moraxellaceae</taxon>
        <taxon>Acinetobacter</taxon>
    </lineage>
</organism>
<keyword evidence="4" id="KW-0560">Oxidoreductase</keyword>
<feature type="domain" description="FAD-dependent oxidoreductase 2 FAD-binding" evidence="5">
    <location>
        <begin position="14"/>
        <end position="540"/>
    </location>
</feature>
<dbReference type="EMBL" id="APSA01000001">
    <property type="protein sequence ID" value="ENX40804.1"/>
    <property type="molecule type" value="Genomic_DNA"/>
</dbReference>
<dbReference type="Pfam" id="PF00890">
    <property type="entry name" value="FAD_binding_2"/>
    <property type="match status" value="1"/>
</dbReference>
<evidence type="ECO:0000313" key="6">
    <source>
        <dbReference type="EMBL" id="ENX40804.1"/>
    </source>
</evidence>
<dbReference type="AlphaFoldDB" id="N9Q4V7"/>
<dbReference type="InterPro" id="IPR036188">
    <property type="entry name" value="FAD/NAD-bd_sf"/>
</dbReference>
<name>N9Q4V7_9GAMM</name>
<dbReference type="PANTHER" id="PTHR43400">
    <property type="entry name" value="FUMARATE REDUCTASE"/>
    <property type="match status" value="1"/>
</dbReference>
<dbReference type="GeneID" id="80106139"/>
<dbReference type="SUPFAM" id="SSF51905">
    <property type="entry name" value="FAD/NAD(P)-binding domain"/>
    <property type="match status" value="1"/>
</dbReference>
<dbReference type="EMBL" id="BMDA01000008">
    <property type="protein sequence ID" value="GGH45528.1"/>
    <property type="molecule type" value="Genomic_DNA"/>
</dbReference>
<keyword evidence="2" id="KW-0285">Flavoprotein</keyword>
<reference evidence="6 8" key="1">
    <citation type="submission" date="2013-02" db="EMBL/GenBank/DDBJ databases">
        <title>The Genome Sequence of Acinetobacter sp. NIPH 3623.</title>
        <authorList>
            <consortium name="The Broad Institute Genome Sequencing Platform"/>
            <consortium name="The Broad Institute Genome Sequencing Center for Infectious Disease"/>
            <person name="Cerqueira G."/>
            <person name="Feldgarden M."/>
            <person name="Courvalin P."/>
            <person name="Perichon B."/>
            <person name="Grillot-Courvalin C."/>
            <person name="Clermont D."/>
            <person name="Rocha E."/>
            <person name="Yoon E.-J."/>
            <person name="Nemec A."/>
            <person name="Walker B."/>
            <person name="Young S.K."/>
            <person name="Zeng Q."/>
            <person name="Gargeya S."/>
            <person name="Fitzgerald M."/>
            <person name="Haas B."/>
            <person name="Abouelleil A."/>
            <person name="Alvarado L."/>
            <person name="Arachchi H.M."/>
            <person name="Berlin A.M."/>
            <person name="Chapman S.B."/>
            <person name="Dewar J."/>
            <person name="Goldberg J."/>
            <person name="Griggs A."/>
            <person name="Gujja S."/>
            <person name="Hansen M."/>
            <person name="Howarth C."/>
            <person name="Imamovic A."/>
            <person name="Larimer J."/>
            <person name="McCowan C."/>
            <person name="Murphy C."/>
            <person name="Neiman D."/>
            <person name="Pearson M."/>
            <person name="Priest M."/>
            <person name="Roberts A."/>
            <person name="Saif S."/>
            <person name="Shea T."/>
            <person name="Sisk P."/>
            <person name="Sykes S."/>
            <person name="Wortman J."/>
            <person name="Nusbaum C."/>
            <person name="Birren B."/>
        </authorList>
    </citation>
    <scope>NUCLEOTIDE SEQUENCE [LARGE SCALE GENOMIC DNA]</scope>
    <source>
        <strain evidence="6 8">NIPH 3623</strain>
    </source>
</reference>
<accession>N9Q4V7</accession>
<dbReference type="Proteomes" id="UP000013200">
    <property type="component" value="Unassembled WGS sequence"/>
</dbReference>
<keyword evidence="8" id="KW-1185">Reference proteome</keyword>
<comment type="cofactor">
    <cofactor evidence="1">
        <name>FAD</name>
        <dbReference type="ChEBI" id="CHEBI:57692"/>
    </cofactor>
</comment>
<gene>
    <name evidence="6" type="ORF">F888_00284</name>
    <name evidence="7" type="ORF">GCM10007354_35310</name>
</gene>
<dbReference type="PATRIC" id="fig|1217698.3.peg.273"/>
<evidence type="ECO:0000256" key="3">
    <source>
        <dbReference type="ARBA" id="ARBA00022827"/>
    </source>
</evidence>
<dbReference type="Gene3D" id="3.50.50.60">
    <property type="entry name" value="FAD/NAD(P)-binding domain"/>
    <property type="match status" value="2"/>
</dbReference>
<protein>
    <submittedName>
        <fullName evidence="7">3-ketosteroid-delta-1-dehydrogenase</fullName>
    </submittedName>
</protein>
<comment type="caution">
    <text evidence="6">The sequence shown here is derived from an EMBL/GenBank/DDBJ whole genome shotgun (WGS) entry which is preliminary data.</text>
</comment>
<dbReference type="InterPro" id="IPR003953">
    <property type="entry name" value="FAD-dep_OxRdtase_2_FAD-bd"/>
</dbReference>
<dbReference type="GO" id="GO:0016491">
    <property type="term" value="F:oxidoreductase activity"/>
    <property type="evidence" value="ECO:0007669"/>
    <property type="project" value="UniProtKB-KW"/>
</dbReference>
<dbReference type="PANTHER" id="PTHR43400:SF10">
    <property type="entry name" value="3-OXOSTEROID 1-DEHYDROGENASE"/>
    <property type="match status" value="1"/>
</dbReference>
<reference evidence="7" key="3">
    <citation type="submission" date="2024-03" db="EMBL/GenBank/DDBJ databases">
        <authorList>
            <person name="Sun Q."/>
            <person name="Sedlacek I."/>
        </authorList>
    </citation>
    <scope>NUCLEOTIDE SEQUENCE</scope>
    <source>
        <strain evidence="7">CCM 8635</strain>
    </source>
</reference>
<dbReference type="HOGENOM" id="CLU_011398_4_2_6"/>
<evidence type="ECO:0000259" key="5">
    <source>
        <dbReference type="Pfam" id="PF00890"/>
    </source>
</evidence>
<keyword evidence="3" id="KW-0274">FAD</keyword>
<evidence type="ECO:0000256" key="4">
    <source>
        <dbReference type="ARBA" id="ARBA00023002"/>
    </source>
</evidence>
<dbReference type="GO" id="GO:0008202">
    <property type="term" value="P:steroid metabolic process"/>
    <property type="evidence" value="ECO:0007669"/>
    <property type="project" value="UniProtKB-ARBA"/>
</dbReference>
<evidence type="ECO:0000256" key="1">
    <source>
        <dbReference type="ARBA" id="ARBA00001974"/>
    </source>
</evidence>
<evidence type="ECO:0000313" key="8">
    <source>
        <dbReference type="Proteomes" id="UP000013200"/>
    </source>
</evidence>
<dbReference type="InterPro" id="IPR027477">
    <property type="entry name" value="Succ_DH/fumarate_Rdtase_cat_sf"/>
</dbReference>
<dbReference type="InterPro" id="IPR050315">
    <property type="entry name" value="FAD-oxidoreductase_2"/>
</dbReference>
<evidence type="ECO:0000313" key="7">
    <source>
        <dbReference type="EMBL" id="GGH45528.1"/>
    </source>
</evidence>
<evidence type="ECO:0000256" key="2">
    <source>
        <dbReference type="ARBA" id="ARBA00022630"/>
    </source>
</evidence>
<proteinExistence type="predicted"/>
<dbReference type="NCBIfam" id="NF009479">
    <property type="entry name" value="PRK12845.1"/>
    <property type="match status" value="1"/>
</dbReference>
<dbReference type="RefSeq" id="WP_005281106.1">
    <property type="nucleotide sequence ID" value="NZ_BMDA01000008.1"/>
</dbReference>
<dbReference type="SUPFAM" id="SSF56425">
    <property type="entry name" value="Succinate dehydrogenase/fumarate reductase flavoprotein, catalytic domain"/>
    <property type="match status" value="1"/>
</dbReference>
<dbReference type="STRING" id="1217698.F888_00284"/>
<sequence length="566" mass="60904">MNTLNPQMSLLTVDVLVIGSGTGMAAALAAHEQGLSVLVVEKTDLVGGSTARSGGAFWIPGNPVLTRAGANLTRAQTETYLESVVGDSAPRDRYLSFLDHGPAAVAMLERTTALQFFWNKGYADYFSDLPGGSDEGSTCEAKPFNIKRLGSDQARFRRADIEAPLPMPVTSLDYKWMNLMMKTPFKSWPIILKRLLQGIGGLLLGKRYVAGGQAITAGMFDGLIRAGVPVWTNSEVIELCATGERVTSAVVQQLDQQIKVTARCGIILAAGGFDHNMPMRAEYQSPSLVEDLSLGSAGNVGDGLKLGQSMGADLRCMHEAWWFPAVRPIQGYPPILLAERFLPGSLIVNQHGQRFVNEALSYMAFGQTVLRLEREGKAVGQMWLVFDQEYRNSYLLAGSIFPRQPIPQQWYDAGIAVKAESPEQLAKAAGLSPAVFMEQLERYNSIGRTGIDTEFKRGGNANDRYYGDPTVKPNPNLRPLSGTLYAIQLVLSDLGTCGGLAADEKARVLRNDGTPVPGLYAIGNNAGNAFGQAYPGAGGTIGQGITFGYIAVQEIIAESADLEEGV</sequence>
<dbReference type="Proteomes" id="UP000652691">
    <property type="component" value="Unassembled WGS sequence"/>
</dbReference>